<gene>
    <name evidence="2" type="ORF">V6N12_025755</name>
</gene>
<feature type="chain" id="PRO_5045441053" description="Secreted protein" evidence="1">
    <location>
        <begin position="28"/>
        <end position="96"/>
    </location>
</feature>
<accession>A0ABR2AWY8</accession>
<evidence type="ECO:0000256" key="1">
    <source>
        <dbReference type="SAM" id="SignalP"/>
    </source>
</evidence>
<organism evidence="2 3">
    <name type="scientific">Hibiscus sabdariffa</name>
    <name type="common">roselle</name>
    <dbReference type="NCBI Taxonomy" id="183260"/>
    <lineage>
        <taxon>Eukaryota</taxon>
        <taxon>Viridiplantae</taxon>
        <taxon>Streptophyta</taxon>
        <taxon>Embryophyta</taxon>
        <taxon>Tracheophyta</taxon>
        <taxon>Spermatophyta</taxon>
        <taxon>Magnoliopsida</taxon>
        <taxon>eudicotyledons</taxon>
        <taxon>Gunneridae</taxon>
        <taxon>Pentapetalae</taxon>
        <taxon>rosids</taxon>
        <taxon>malvids</taxon>
        <taxon>Malvales</taxon>
        <taxon>Malvaceae</taxon>
        <taxon>Malvoideae</taxon>
        <taxon>Hibiscus</taxon>
    </lineage>
</organism>
<dbReference type="EMBL" id="JBBPBM010000279">
    <property type="protein sequence ID" value="KAK8498109.1"/>
    <property type="molecule type" value="Genomic_DNA"/>
</dbReference>
<evidence type="ECO:0008006" key="4">
    <source>
        <dbReference type="Google" id="ProtNLM"/>
    </source>
</evidence>
<keyword evidence="1" id="KW-0732">Signal</keyword>
<evidence type="ECO:0000313" key="2">
    <source>
        <dbReference type="EMBL" id="KAK8498109.1"/>
    </source>
</evidence>
<reference evidence="2 3" key="1">
    <citation type="journal article" date="2024" name="G3 (Bethesda)">
        <title>Genome assembly of Hibiscus sabdariffa L. provides insights into metabolisms of medicinal natural products.</title>
        <authorList>
            <person name="Kim T."/>
        </authorList>
    </citation>
    <scope>NUCLEOTIDE SEQUENCE [LARGE SCALE GENOMIC DNA]</scope>
    <source>
        <strain evidence="2">TK-2024</strain>
        <tissue evidence="2">Old leaves</tissue>
    </source>
</reference>
<name>A0ABR2AWY8_9ROSI</name>
<dbReference type="Proteomes" id="UP001472677">
    <property type="component" value="Unassembled WGS sequence"/>
</dbReference>
<keyword evidence="3" id="KW-1185">Reference proteome</keyword>
<comment type="caution">
    <text evidence="2">The sequence shown here is derived from an EMBL/GenBank/DDBJ whole genome shotgun (WGS) entry which is preliminary data.</text>
</comment>
<protein>
    <recommendedName>
        <fullName evidence="4">Secreted protein</fullName>
    </recommendedName>
</protein>
<feature type="signal peptide" evidence="1">
    <location>
        <begin position="1"/>
        <end position="27"/>
    </location>
</feature>
<proteinExistence type="predicted"/>
<evidence type="ECO:0000313" key="3">
    <source>
        <dbReference type="Proteomes" id="UP001472677"/>
    </source>
</evidence>
<sequence>MVSEVKKLHHWAFLLFLLLLFVPTVMTPSSDNSPAVTDVVCNDGLPIIGEGTPSTRTMHDSSMSLSSCARDLAPVVEAPTHAIDGVDLTLAVEASA</sequence>